<proteinExistence type="predicted"/>
<name>A0AAP0SB96_LIQFO</name>
<gene>
    <name evidence="1" type="ORF">L1049_021345</name>
</gene>
<accession>A0AAP0SB96</accession>
<dbReference type="InterPro" id="IPR006912">
    <property type="entry name" value="Harbinger_derived_prot"/>
</dbReference>
<reference evidence="1 2" key="1">
    <citation type="journal article" date="2024" name="Plant J.">
        <title>Genome sequences and population genomics reveal climatic adaptation and genomic divergence between two closely related sweetgum species.</title>
        <authorList>
            <person name="Xu W.Q."/>
            <person name="Ren C.Q."/>
            <person name="Zhang X.Y."/>
            <person name="Comes H.P."/>
            <person name="Liu X.H."/>
            <person name="Li Y.G."/>
            <person name="Kettle C.J."/>
            <person name="Jalonen R."/>
            <person name="Gaisberger H."/>
            <person name="Ma Y.Z."/>
            <person name="Qiu Y.X."/>
        </authorList>
    </citation>
    <scope>NUCLEOTIDE SEQUENCE [LARGE SCALE GENOMIC DNA]</scope>
    <source>
        <strain evidence="1">Hangzhou</strain>
    </source>
</reference>
<evidence type="ECO:0008006" key="3">
    <source>
        <dbReference type="Google" id="ProtNLM"/>
    </source>
</evidence>
<comment type="caution">
    <text evidence="1">The sequence shown here is derived from an EMBL/GenBank/DDBJ whole genome shotgun (WGS) entry which is preliminary data.</text>
</comment>
<dbReference type="PANTHER" id="PTHR47150:SF7">
    <property type="entry name" value="NUCLEASE"/>
    <property type="match status" value="1"/>
</dbReference>
<dbReference type="PANTHER" id="PTHR47150">
    <property type="entry name" value="OS12G0169200 PROTEIN"/>
    <property type="match status" value="1"/>
</dbReference>
<sequence>MLAYGLVADVVDDYVRIGSHNDINVLERSHLFANLAEGCAPAANYSINGHNYTTGYYLVDGIYPPWLTFVKKIPHPRENKYKNFAIAQESIRKDIERAFGVLQSRFAIVHGPLRFWDLATLKDIMIACIIMHNMIVEDDRGVHMPNNN</sequence>
<evidence type="ECO:0000313" key="1">
    <source>
        <dbReference type="EMBL" id="KAK9293353.1"/>
    </source>
</evidence>
<dbReference type="AlphaFoldDB" id="A0AAP0SB96"/>
<protein>
    <recommendedName>
        <fullName evidence="3">Nuclease HARBI1</fullName>
    </recommendedName>
</protein>
<dbReference type="Proteomes" id="UP001415857">
    <property type="component" value="Unassembled WGS sequence"/>
</dbReference>
<keyword evidence="2" id="KW-1185">Reference proteome</keyword>
<dbReference type="EMBL" id="JBBPBK010000001">
    <property type="protein sequence ID" value="KAK9293353.1"/>
    <property type="molecule type" value="Genomic_DNA"/>
</dbReference>
<evidence type="ECO:0000313" key="2">
    <source>
        <dbReference type="Proteomes" id="UP001415857"/>
    </source>
</evidence>
<organism evidence="1 2">
    <name type="scientific">Liquidambar formosana</name>
    <name type="common">Formosan gum</name>
    <dbReference type="NCBI Taxonomy" id="63359"/>
    <lineage>
        <taxon>Eukaryota</taxon>
        <taxon>Viridiplantae</taxon>
        <taxon>Streptophyta</taxon>
        <taxon>Embryophyta</taxon>
        <taxon>Tracheophyta</taxon>
        <taxon>Spermatophyta</taxon>
        <taxon>Magnoliopsida</taxon>
        <taxon>eudicotyledons</taxon>
        <taxon>Gunneridae</taxon>
        <taxon>Pentapetalae</taxon>
        <taxon>Saxifragales</taxon>
        <taxon>Altingiaceae</taxon>
        <taxon>Liquidambar</taxon>
    </lineage>
</organism>
<dbReference type="Pfam" id="PF04827">
    <property type="entry name" value="Plant_tran"/>
    <property type="match status" value="1"/>
</dbReference>